<dbReference type="SMART" id="SM00257">
    <property type="entry name" value="LysM"/>
    <property type="match status" value="1"/>
</dbReference>
<keyword evidence="2 8" id="KW-0812">Transmembrane</keyword>
<dbReference type="InterPro" id="IPR036779">
    <property type="entry name" value="LysM_dom_sf"/>
</dbReference>
<dbReference type="PANTHER" id="PTHR20932:SF7">
    <property type="entry name" value="AND PUTATIVE PEPTIDOGLYCAN-BINDING DOMAIN-CONTAINING PROTEIN 4-RELATED"/>
    <property type="match status" value="1"/>
</dbReference>
<dbReference type="Pfam" id="PF01476">
    <property type="entry name" value="LysM"/>
    <property type="match status" value="1"/>
</dbReference>
<feature type="domain" description="LysM" evidence="9">
    <location>
        <begin position="45"/>
        <end position="89"/>
    </location>
</feature>
<comment type="subcellular location">
    <subcellularLocation>
        <location evidence="1">Membrane</location>
        <topology evidence="1">Single-pass membrane protein</topology>
    </subcellularLocation>
</comment>
<dbReference type="InterPro" id="IPR045030">
    <property type="entry name" value="LYSM1-4"/>
</dbReference>
<evidence type="ECO:0000313" key="11">
    <source>
        <dbReference type="Proteomes" id="UP001148018"/>
    </source>
</evidence>
<dbReference type="InterPro" id="IPR018392">
    <property type="entry name" value="LysM"/>
</dbReference>
<organism evidence="10 11">
    <name type="scientific">Muraenolepis orangiensis</name>
    <name type="common">Patagonian moray cod</name>
    <dbReference type="NCBI Taxonomy" id="630683"/>
    <lineage>
        <taxon>Eukaryota</taxon>
        <taxon>Metazoa</taxon>
        <taxon>Chordata</taxon>
        <taxon>Craniata</taxon>
        <taxon>Vertebrata</taxon>
        <taxon>Euteleostomi</taxon>
        <taxon>Actinopterygii</taxon>
        <taxon>Neopterygii</taxon>
        <taxon>Teleostei</taxon>
        <taxon>Neoteleostei</taxon>
        <taxon>Acanthomorphata</taxon>
        <taxon>Zeiogadaria</taxon>
        <taxon>Gadariae</taxon>
        <taxon>Gadiformes</taxon>
        <taxon>Muraenolepidoidei</taxon>
        <taxon>Muraenolepididae</taxon>
        <taxon>Muraenolepis</taxon>
    </lineage>
</organism>
<dbReference type="OrthoDB" id="538216at2759"/>
<protein>
    <recommendedName>
        <fullName evidence="6">LysM and putative peptidoglycan-binding domain-containing protein 4</fullName>
    </recommendedName>
</protein>
<evidence type="ECO:0000256" key="5">
    <source>
        <dbReference type="ARBA" id="ARBA00023180"/>
    </source>
</evidence>
<evidence type="ECO:0000256" key="6">
    <source>
        <dbReference type="ARBA" id="ARBA00040995"/>
    </source>
</evidence>
<evidence type="ECO:0000256" key="2">
    <source>
        <dbReference type="ARBA" id="ARBA00022692"/>
    </source>
</evidence>
<keyword evidence="5" id="KW-0325">Glycoprotein</keyword>
<dbReference type="CDD" id="cd00118">
    <property type="entry name" value="LysM"/>
    <property type="match status" value="1"/>
</dbReference>
<keyword evidence="3 8" id="KW-1133">Transmembrane helix</keyword>
<proteinExistence type="predicted"/>
<keyword evidence="4 8" id="KW-0472">Membrane</keyword>
<dbReference type="Gene3D" id="3.10.350.10">
    <property type="entry name" value="LysM domain"/>
    <property type="match status" value="1"/>
</dbReference>
<dbReference type="Proteomes" id="UP001148018">
    <property type="component" value="Unassembled WGS sequence"/>
</dbReference>
<dbReference type="AlphaFoldDB" id="A0A9Q0E082"/>
<evidence type="ECO:0000313" key="10">
    <source>
        <dbReference type="EMBL" id="KAJ3596435.1"/>
    </source>
</evidence>
<evidence type="ECO:0000259" key="9">
    <source>
        <dbReference type="PROSITE" id="PS51782"/>
    </source>
</evidence>
<keyword evidence="11" id="KW-1185">Reference proteome</keyword>
<sequence length="253" mass="27913">MRRLEPAPQAFQAPEEEGGEDFRVLELRPRFHPLQDQMEPDVQLLERELQEGDNLNRLALQYGCKVADIKRANNLFQEQDLFALKSIKIPLTKHSHLAEAHTGLTDPLKEIPTVSAAPTHHAGNDLAPPVLHEVSDFLKEVDHDIEKLIQSTKDRDDMFPDSDFSPRSGGRGRRLVIAGYGADWGIQWWNVVVAVLLIGVVLPIFYMVYFKTKASGEATVPVDGTSDASNSSADGTGAGLRGTGLPRSLENQG</sequence>
<comment type="caution">
    <text evidence="10">The sequence shown here is derived from an EMBL/GenBank/DDBJ whole genome shotgun (WGS) entry which is preliminary data.</text>
</comment>
<dbReference type="PROSITE" id="PS51782">
    <property type="entry name" value="LYSM"/>
    <property type="match status" value="1"/>
</dbReference>
<gene>
    <name evidence="10" type="ORF">NHX12_002842</name>
</gene>
<feature type="transmembrane region" description="Helical" evidence="8">
    <location>
        <begin position="188"/>
        <end position="209"/>
    </location>
</feature>
<accession>A0A9Q0E082</accession>
<dbReference type="PANTHER" id="PTHR20932">
    <property type="entry name" value="LYSM AND PUTATIVE PEPTIDOGLYCAN-BINDING DOMAIN-CONTAINING PROTEIN"/>
    <property type="match status" value="1"/>
</dbReference>
<dbReference type="GO" id="GO:0016020">
    <property type="term" value="C:membrane"/>
    <property type="evidence" value="ECO:0007669"/>
    <property type="project" value="UniProtKB-SubCell"/>
</dbReference>
<evidence type="ECO:0000256" key="3">
    <source>
        <dbReference type="ARBA" id="ARBA00022989"/>
    </source>
</evidence>
<evidence type="ECO:0000256" key="7">
    <source>
        <dbReference type="SAM" id="MobiDB-lite"/>
    </source>
</evidence>
<dbReference type="EMBL" id="JANIIK010000110">
    <property type="protein sequence ID" value="KAJ3596435.1"/>
    <property type="molecule type" value="Genomic_DNA"/>
</dbReference>
<reference evidence="10" key="1">
    <citation type="submission" date="2022-07" db="EMBL/GenBank/DDBJ databases">
        <title>Chromosome-level genome of Muraenolepis orangiensis.</title>
        <authorList>
            <person name="Kim J."/>
        </authorList>
    </citation>
    <scope>NUCLEOTIDE SEQUENCE</scope>
    <source>
        <strain evidence="10">KU_S4_2022</strain>
        <tissue evidence="10">Muscle</tissue>
    </source>
</reference>
<evidence type="ECO:0000256" key="1">
    <source>
        <dbReference type="ARBA" id="ARBA00004167"/>
    </source>
</evidence>
<evidence type="ECO:0000256" key="4">
    <source>
        <dbReference type="ARBA" id="ARBA00023136"/>
    </source>
</evidence>
<name>A0A9Q0E082_9TELE</name>
<evidence type="ECO:0000256" key="8">
    <source>
        <dbReference type="SAM" id="Phobius"/>
    </source>
</evidence>
<feature type="region of interest" description="Disordered" evidence="7">
    <location>
        <begin position="224"/>
        <end position="253"/>
    </location>
</feature>